<proteinExistence type="predicted"/>
<evidence type="ECO:0000256" key="1">
    <source>
        <dbReference type="SAM" id="Phobius"/>
    </source>
</evidence>
<feature type="transmembrane region" description="Helical" evidence="1">
    <location>
        <begin position="7"/>
        <end position="26"/>
    </location>
</feature>
<keyword evidence="1" id="KW-1133">Transmembrane helix</keyword>
<organism evidence="2">
    <name type="scientific">viral metagenome</name>
    <dbReference type="NCBI Taxonomy" id="1070528"/>
    <lineage>
        <taxon>unclassified sequences</taxon>
        <taxon>metagenomes</taxon>
        <taxon>organismal metagenomes</taxon>
    </lineage>
</organism>
<protein>
    <submittedName>
        <fullName evidence="2">Uncharacterized protein</fullName>
    </submittedName>
</protein>
<evidence type="ECO:0000313" key="2">
    <source>
        <dbReference type="EMBL" id="QHT74781.1"/>
    </source>
</evidence>
<dbReference type="EMBL" id="MN739858">
    <property type="protein sequence ID" value="QHT74781.1"/>
    <property type="molecule type" value="Genomic_DNA"/>
</dbReference>
<keyword evidence="1" id="KW-0812">Transmembrane</keyword>
<name>A0A6C0H2K2_9ZZZZ</name>
<dbReference type="AlphaFoldDB" id="A0A6C0H2K2"/>
<keyword evidence="1" id="KW-0472">Membrane</keyword>
<sequence length="387" mass="42685">MKTWKIILCVFISICVLTTIITVFVLENSSVSGVITNNNNVSTDLSSQIEGSINIVNNTSENPLHVFLQLNVFEDPTEQWKKIGGSENALRFDAMNWGMNEYKKIHPIGLAWDPLGSKVAVEVVIPKGGNILLKIPEKVAPNNVAWIIMPIKMLKDSWEKTVPRPHKPGESDRPVNVAYQQSILIEGGRDMVADSSAVDGINYRMEYLLTAENQKTKRMIINQNPCTNLDLSKYAKGLTLGCFNPAKIDCAGACNKRANCNIDSADCKSYCTSGNQSCAFNECSKILFDFSSPESKVLFKKYNTSVSGPKGSGCDKGNASVPENKPPVKTFVNNSANLIKGSPLDNFCRQIQKDGGDFTPYCYDYNDTSSSPILSAPYKIRLTYMDL</sequence>
<accession>A0A6C0H2K2</accession>
<reference evidence="2" key="1">
    <citation type="journal article" date="2020" name="Nature">
        <title>Giant virus diversity and host interactions through global metagenomics.</title>
        <authorList>
            <person name="Schulz F."/>
            <person name="Roux S."/>
            <person name="Paez-Espino D."/>
            <person name="Jungbluth S."/>
            <person name="Walsh D.A."/>
            <person name="Denef V.J."/>
            <person name="McMahon K.D."/>
            <person name="Konstantinidis K.T."/>
            <person name="Eloe-Fadrosh E.A."/>
            <person name="Kyrpides N.C."/>
            <person name="Woyke T."/>
        </authorList>
    </citation>
    <scope>NUCLEOTIDE SEQUENCE</scope>
    <source>
        <strain evidence="2">GVMAG-M-3300023179-62</strain>
    </source>
</reference>